<dbReference type="GO" id="GO:0005524">
    <property type="term" value="F:ATP binding"/>
    <property type="evidence" value="ECO:0007669"/>
    <property type="project" value="UniProtKB-KW"/>
</dbReference>
<protein>
    <recommendedName>
        <fullName evidence="6">Phenylalanine--tRNA ligase alpha subunit</fullName>
        <ecNumber evidence="5">6.1.1.20</ecNumber>
    </recommendedName>
    <alternativeName>
        <fullName evidence="15">Phenylalanyl-tRNA synthetase alpha subunit</fullName>
    </alternativeName>
</protein>
<dbReference type="AlphaFoldDB" id="A0A381P456"/>
<dbReference type="Pfam" id="PF02912">
    <property type="entry name" value="Phe_tRNA-synt_N"/>
    <property type="match status" value="1"/>
</dbReference>
<evidence type="ECO:0000256" key="13">
    <source>
        <dbReference type="ARBA" id="ARBA00022917"/>
    </source>
</evidence>
<dbReference type="SUPFAM" id="SSF55681">
    <property type="entry name" value="Class II aaRS and biotin synthetases"/>
    <property type="match status" value="1"/>
</dbReference>
<dbReference type="InterPro" id="IPR010978">
    <property type="entry name" value="tRNA-bd_arm"/>
</dbReference>
<dbReference type="InterPro" id="IPR006195">
    <property type="entry name" value="aa-tRNA-synth_II"/>
</dbReference>
<evidence type="ECO:0000256" key="10">
    <source>
        <dbReference type="ARBA" id="ARBA00022741"/>
    </source>
</evidence>
<dbReference type="Pfam" id="PF01409">
    <property type="entry name" value="tRNA-synt_2d"/>
    <property type="match status" value="1"/>
</dbReference>
<keyword evidence="9" id="KW-0479">Metal-binding</keyword>
<evidence type="ECO:0000256" key="14">
    <source>
        <dbReference type="ARBA" id="ARBA00023146"/>
    </source>
</evidence>
<evidence type="ECO:0000256" key="12">
    <source>
        <dbReference type="ARBA" id="ARBA00022842"/>
    </source>
</evidence>
<comment type="subunit">
    <text evidence="4">Tetramer of two alpha and two beta subunits.</text>
</comment>
<evidence type="ECO:0000256" key="5">
    <source>
        <dbReference type="ARBA" id="ARBA00012814"/>
    </source>
</evidence>
<comment type="catalytic activity">
    <reaction evidence="16">
        <text>tRNA(Phe) + L-phenylalanine + ATP = L-phenylalanyl-tRNA(Phe) + AMP + diphosphate + H(+)</text>
        <dbReference type="Rhea" id="RHEA:19413"/>
        <dbReference type="Rhea" id="RHEA-COMP:9668"/>
        <dbReference type="Rhea" id="RHEA-COMP:9699"/>
        <dbReference type="ChEBI" id="CHEBI:15378"/>
        <dbReference type="ChEBI" id="CHEBI:30616"/>
        <dbReference type="ChEBI" id="CHEBI:33019"/>
        <dbReference type="ChEBI" id="CHEBI:58095"/>
        <dbReference type="ChEBI" id="CHEBI:78442"/>
        <dbReference type="ChEBI" id="CHEBI:78531"/>
        <dbReference type="ChEBI" id="CHEBI:456215"/>
        <dbReference type="EC" id="6.1.1.20"/>
    </reaction>
</comment>
<evidence type="ECO:0000256" key="11">
    <source>
        <dbReference type="ARBA" id="ARBA00022840"/>
    </source>
</evidence>
<dbReference type="InterPro" id="IPR004188">
    <property type="entry name" value="Phe-tRNA_ligase_II_N"/>
</dbReference>
<dbReference type="GO" id="GO:0006432">
    <property type="term" value="P:phenylalanyl-tRNA aminoacylation"/>
    <property type="evidence" value="ECO:0007669"/>
    <property type="project" value="InterPro"/>
</dbReference>
<dbReference type="CDD" id="cd00496">
    <property type="entry name" value="PheRS_alpha_core"/>
    <property type="match status" value="1"/>
</dbReference>
<name>A0A381P456_9ZZZZ</name>
<sequence>VTQKNPLIQTLQELETEALDAIRAALDGEALEVLRVSYLGRKGRVSGILRGLGDLSADERPPVGAEANRVKEVLQEALEARETEVSASREEIGAPAEDLTLPARHRWSGGVHPVNQVIDEIWTIFQSMGFVRARGPEADTEWYNFLALNTPLDHPAVDEQDTFYLKDSVLLRSHTSPVQVRTMEKHEPPIRILAPGMVYRRDSYDATHTPAFAQIEGLVVDEGITFVDFKATLAEFARRFWGPGTKVRFRPSFFPFTEPSAEVDVKRMITMKDGTRVESDWIEIMGAGMVDPNVLENVGYDPEHYTGFAFGMGPARIALLKYGVPDLRMFFQNDVRFLSQFTSQSLSQFTDRDAP</sequence>
<evidence type="ECO:0000259" key="17">
    <source>
        <dbReference type="PROSITE" id="PS50862"/>
    </source>
</evidence>
<dbReference type="GO" id="GO:0005737">
    <property type="term" value="C:cytoplasm"/>
    <property type="evidence" value="ECO:0007669"/>
    <property type="project" value="UniProtKB-SubCell"/>
</dbReference>
<accession>A0A381P456</accession>
<dbReference type="SUPFAM" id="SSF46589">
    <property type="entry name" value="tRNA-binding arm"/>
    <property type="match status" value="1"/>
</dbReference>
<evidence type="ECO:0000256" key="8">
    <source>
        <dbReference type="ARBA" id="ARBA00022598"/>
    </source>
</evidence>
<keyword evidence="14" id="KW-0030">Aminoacyl-tRNA synthetase</keyword>
<dbReference type="EMBL" id="UINC01000821">
    <property type="protein sequence ID" value="SUZ61701.1"/>
    <property type="molecule type" value="Genomic_DNA"/>
</dbReference>
<dbReference type="GO" id="GO:0046872">
    <property type="term" value="F:metal ion binding"/>
    <property type="evidence" value="ECO:0007669"/>
    <property type="project" value="UniProtKB-KW"/>
</dbReference>
<evidence type="ECO:0000256" key="16">
    <source>
        <dbReference type="ARBA" id="ARBA00049255"/>
    </source>
</evidence>
<comment type="similarity">
    <text evidence="3">Belongs to the class-II aminoacyl-tRNA synthetase family. Phe-tRNA synthetase alpha subunit type 1 subfamily.</text>
</comment>
<evidence type="ECO:0000256" key="6">
    <source>
        <dbReference type="ARBA" id="ARBA00015409"/>
    </source>
</evidence>
<dbReference type="NCBIfam" id="TIGR00468">
    <property type="entry name" value="pheS"/>
    <property type="match status" value="1"/>
</dbReference>
<keyword evidence="13" id="KW-0648">Protein biosynthesis</keyword>
<dbReference type="PANTHER" id="PTHR11538:SF41">
    <property type="entry name" value="PHENYLALANINE--TRNA LIGASE, MITOCHONDRIAL"/>
    <property type="match status" value="1"/>
</dbReference>
<dbReference type="PROSITE" id="PS50862">
    <property type="entry name" value="AA_TRNA_LIGASE_II"/>
    <property type="match status" value="1"/>
</dbReference>
<dbReference type="EC" id="6.1.1.20" evidence="5"/>
<keyword evidence="8" id="KW-0436">Ligase</keyword>
<evidence type="ECO:0000256" key="3">
    <source>
        <dbReference type="ARBA" id="ARBA00010207"/>
    </source>
</evidence>
<dbReference type="InterPro" id="IPR045864">
    <property type="entry name" value="aa-tRNA-synth_II/BPL/LPL"/>
</dbReference>
<gene>
    <name evidence="18" type="ORF">METZ01_LOCUS14555</name>
</gene>
<dbReference type="PANTHER" id="PTHR11538">
    <property type="entry name" value="PHENYLALANYL-TRNA SYNTHETASE"/>
    <property type="match status" value="1"/>
</dbReference>
<keyword evidence="10" id="KW-0547">Nucleotide-binding</keyword>
<reference evidence="18" key="1">
    <citation type="submission" date="2018-05" db="EMBL/GenBank/DDBJ databases">
        <authorList>
            <person name="Lanie J.A."/>
            <person name="Ng W.-L."/>
            <person name="Kazmierczak K.M."/>
            <person name="Andrzejewski T.M."/>
            <person name="Davidsen T.M."/>
            <person name="Wayne K.J."/>
            <person name="Tettelin H."/>
            <person name="Glass J.I."/>
            <person name="Rusch D."/>
            <person name="Podicherti R."/>
            <person name="Tsui H.-C.T."/>
            <person name="Winkler M.E."/>
        </authorList>
    </citation>
    <scope>NUCLEOTIDE SEQUENCE</scope>
</reference>
<dbReference type="GO" id="GO:0000049">
    <property type="term" value="F:tRNA binding"/>
    <property type="evidence" value="ECO:0007669"/>
    <property type="project" value="InterPro"/>
</dbReference>
<evidence type="ECO:0000256" key="15">
    <source>
        <dbReference type="ARBA" id="ARBA00030612"/>
    </source>
</evidence>
<feature type="non-terminal residue" evidence="18">
    <location>
        <position position="1"/>
    </location>
</feature>
<comment type="subcellular location">
    <subcellularLocation>
        <location evidence="2">Cytoplasm</location>
    </subcellularLocation>
</comment>
<dbReference type="HAMAP" id="MF_00281">
    <property type="entry name" value="Phe_tRNA_synth_alpha1"/>
    <property type="match status" value="1"/>
</dbReference>
<evidence type="ECO:0000256" key="4">
    <source>
        <dbReference type="ARBA" id="ARBA00011209"/>
    </source>
</evidence>
<evidence type="ECO:0000256" key="7">
    <source>
        <dbReference type="ARBA" id="ARBA00022490"/>
    </source>
</evidence>
<keyword evidence="12" id="KW-0460">Magnesium</keyword>
<feature type="domain" description="Aminoacyl-transfer RNA synthetases class-II family profile" evidence="17">
    <location>
        <begin position="130"/>
        <end position="340"/>
    </location>
</feature>
<evidence type="ECO:0000256" key="9">
    <source>
        <dbReference type="ARBA" id="ARBA00022723"/>
    </source>
</evidence>
<keyword evidence="11" id="KW-0067">ATP-binding</keyword>
<dbReference type="InterPro" id="IPR022911">
    <property type="entry name" value="Phe_tRNA_ligase_alpha1_bac"/>
</dbReference>
<comment type="cofactor">
    <cofactor evidence="1">
        <name>Mg(2+)</name>
        <dbReference type="ChEBI" id="CHEBI:18420"/>
    </cofactor>
</comment>
<dbReference type="Gene3D" id="3.30.930.10">
    <property type="entry name" value="Bira Bifunctional Protein, Domain 2"/>
    <property type="match status" value="1"/>
</dbReference>
<evidence type="ECO:0000313" key="18">
    <source>
        <dbReference type="EMBL" id="SUZ61701.1"/>
    </source>
</evidence>
<dbReference type="InterPro" id="IPR002319">
    <property type="entry name" value="Phenylalanyl-tRNA_Synthase"/>
</dbReference>
<evidence type="ECO:0000256" key="2">
    <source>
        <dbReference type="ARBA" id="ARBA00004496"/>
    </source>
</evidence>
<proteinExistence type="inferred from homology"/>
<keyword evidence="7" id="KW-0963">Cytoplasm</keyword>
<evidence type="ECO:0000256" key="1">
    <source>
        <dbReference type="ARBA" id="ARBA00001946"/>
    </source>
</evidence>
<dbReference type="GO" id="GO:0004826">
    <property type="term" value="F:phenylalanine-tRNA ligase activity"/>
    <property type="evidence" value="ECO:0007669"/>
    <property type="project" value="UniProtKB-EC"/>
</dbReference>
<dbReference type="InterPro" id="IPR004529">
    <property type="entry name" value="Phe-tRNA-synth_IIc_asu"/>
</dbReference>
<organism evidence="18">
    <name type="scientific">marine metagenome</name>
    <dbReference type="NCBI Taxonomy" id="408172"/>
    <lineage>
        <taxon>unclassified sequences</taxon>
        <taxon>metagenomes</taxon>
        <taxon>ecological metagenomes</taxon>
    </lineage>
</organism>